<reference evidence="1" key="1">
    <citation type="submission" date="2012-10" db="EMBL/GenBank/DDBJ databases">
        <authorList>
            <person name="Harkins D.M."/>
            <person name="Durkin A.S."/>
            <person name="Brinkac L.M."/>
            <person name="Selengut J.D."/>
            <person name="Sanka R."/>
            <person name="DePew J."/>
            <person name="Purushe J."/>
            <person name="Picardeau M."/>
            <person name="Werts C."/>
            <person name="Goarant C."/>
            <person name="Vinetz J.M."/>
            <person name="Sutton G.G."/>
            <person name="Nelson W.C."/>
            <person name="Fouts D.E."/>
        </authorList>
    </citation>
    <scope>NUCLEOTIDE SEQUENCE [LARGE SCALE GENOMIC DNA]</scope>
    <source>
        <strain evidence="1">200802841</strain>
    </source>
</reference>
<dbReference type="AlphaFoldDB" id="A0A828YAP3"/>
<protein>
    <submittedName>
        <fullName evidence="1">Sugar O-methyltransferase domain protein</fullName>
    </submittedName>
</protein>
<evidence type="ECO:0000313" key="1">
    <source>
        <dbReference type="EMBL" id="EKO53289.1"/>
    </source>
</evidence>
<dbReference type="InterPro" id="IPR030807">
    <property type="entry name" value="Methyltran_NanM"/>
</dbReference>
<dbReference type="GO" id="GO:0008168">
    <property type="term" value="F:methyltransferase activity"/>
    <property type="evidence" value="ECO:0007669"/>
    <property type="project" value="UniProtKB-KW"/>
</dbReference>
<comment type="caution">
    <text evidence="1">The sequence shown here is derived from an EMBL/GenBank/DDBJ whole genome shotgun (WGS) entry which is preliminary data.</text>
</comment>
<name>A0A828YAP3_9LEPT</name>
<dbReference type="GO" id="GO:0032259">
    <property type="term" value="P:methylation"/>
    <property type="evidence" value="ECO:0007669"/>
    <property type="project" value="UniProtKB-KW"/>
</dbReference>
<dbReference type="NCBIfam" id="TIGR04371">
    <property type="entry name" value="methyltran_NanM"/>
    <property type="match status" value="1"/>
</dbReference>
<dbReference type="Proteomes" id="UP000006339">
    <property type="component" value="Unassembled WGS sequence"/>
</dbReference>
<evidence type="ECO:0000313" key="2">
    <source>
        <dbReference type="Proteomes" id="UP000006339"/>
    </source>
</evidence>
<organism evidence="1 2">
    <name type="scientific">Leptospira kirschneri str. 200802841</name>
    <dbReference type="NCBI Taxonomy" id="1193047"/>
    <lineage>
        <taxon>Bacteria</taxon>
        <taxon>Pseudomonadati</taxon>
        <taxon>Spirochaetota</taxon>
        <taxon>Spirochaetia</taxon>
        <taxon>Leptospirales</taxon>
        <taxon>Leptospiraceae</taxon>
        <taxon>Leptospira</taxon>
    </lineage>
</organism>
<accession>A0A828YAP3</accession>
<dbReference type="RefSeq" id="WP_004769742.1">
    <property type="nucleotide sequence ID" value="NZ_AKWH02000012.1"/>
</dbReference>
<proteinExistence type="predicted"/>
<keyword evidence="2" id="KW-1185">Reference proteome</keyword>
<dbReference type="EMBL" id="AKWH02000012">
    <property type="protein sequence ID" value="EKO53289.1"/>
    <property type="molecule type" value="Genomic_DNA"/>
</dbReference>
<gene>
    <name evidence="1" type="ORF">LEP1GSC131_0517</name>
</gene>
<sequence>MSSILHNSLFPIQCILVDLPEMIPICTAYLSKIFPKAKIVLSNEVNKTSPKDYDFLFLTTTGIDLLPKNYVDLQEMKPKQFSIYFDLIQNVTKKNGYFFTSNRIEKISMGRDSYVKFKMSSQPKSFF</sequence>